<evidence type="ECO:0000259" key="14">
    <source>
        <dbReference type="Pfam" id="PF08245"/>
    </source>
</evidence>
<dbReference type="GO" id="GO:0047480">
    <property type="term" value="F:UDP-N-acetylmuramoyl-tripeptide-D-alanyl-D-alanine ligase activity"/>
    <property type="evidence" value="ECO:0007669"/>
    <property type="project" value="UniProtKB-UniRule"/>
</dbReference>
<keyword evidence="1 10" id="KW-0963">Cytoplasm</keyword>
<dbReference type="HAMAP" id="MF_02019">
    <property type="entry name" value="MurF"/>
    <property type="match status" value="1"/>
</dbReference>
<keyword evidence="3 10" id="KW-0132">Cell division</keyword>
<reference evidence="15" key="1">
    <citation type="submission" date="2020-10" db="EMBL/GenBank/DDBJ databases">
        <authorList>
            <person name="Gilroy R."/>
        </authorList>
    </citation>
    <scope>NUCLEOTIDE SEQUENCE</scope>
    <source>
        <strain evidence="15">CHK199-13235</strain>
    </source>
</reference>
<reference evidence="15" key="2">
    <citation type="journal article" date="2021" name="PeerJ">
        <title>Extensive microbial diversity within the chicken gut microbiome revealed by metagenomics and culture.</title>
        <authorList>
            <person name="Gilroy R."/>
            <person name="Ravi A."/>
            <person name="Getino M."/>
            <person name="Pursley I."/>
            <person name="Horton D.L."/>
            <person name="Alikhan N.F."/>
            <person name="Baker D."/>
            <person name="Gharbi K."/>
            <person name="Hall N."/>
            <person name="Watson M."/>
            <person name="Adriaenssens E.M."/>
            <person name="Foster-Nyarko E."/>
            <person name="Jarju S."/>
            <person name="Secka A."/>
            <person name="Antonio M."/>
            <person name="Oren A."/>
            <person name="Chaudhuri R.R."/>
            <person name="La Ragione R."/>
            <person name="Hildebrand F."/>
            <person name="Pallen M.J."/>
        </authorList>
    </citation>
    <scope>NUCLEOTIDE SEQUENCE</scope>
    <source>
        <strain evidence="15">CHK199-13235</strain>
    </source>
</reference>
<dbReference type="Pfam" id="PF08245">
    <property type="entry name" value="Mur_ligase_M"/>
    <property type="match status" value="1"/>
</dbReference>
<feature type="domain" description="Mur ligase N-terminal catalytic" evidence="12">
    <location>
        <begin position="20"/>
        <end position="90"/>
    </location>
</feature>
<evidence type="ECO:0000256" key="2">
    <source>
        <dbReference type="ARBA" id="ARBA00022598"/>
    </source>
</evidence>
<evidence type="ECO:0000256" key="6">
    <source>
        <dbReference type="ARBA" id="ARBA00022960"/>
    </source>
</evidence>
<evidence type="ECO:0000256" key="3">
    <source>
        <dbReference type="ARBA" id="ARBA00022618"/>
    </source>
</evidence>
<dbReference type="InterPro" id="IPR013221">
    <property type="entry name" value="Mur_ligase_cen"/>
</dbReference>
<gene>
    <name evidence="10" type="primary">murF</name>
    <name evidence="15" type="ORF">IAB51_11085</name>
</gene>
<dbReference type="EMBL" id="DVJP01000073">
    <property type="protein sequence ID" value="HIS77329.1"/>
    <property type="molecule type" value="Genomic_DNA"/>
</dbReference>
<evidence type="ECO:0000256" key="5">
    <source>
        <dbReference type="ARBA" id="ARBA00022840"/>
    </source>
</evidence>
<comment type="catalytic activity">
    <reaction evidence="10 11">
        <text>D-alanyl-D-alanine + UDP-N-acetyl-alpha-D-muramoyl-L-alanyl-gamma-D-glutamyl-meso-2,6-diaminopimelate + ATP = UDP-N-acetyl-alpha-D-muramoyl-L-alanyl-gamma-D-glutamyl-meso-2,6-diaminopimeloyl-D-alanyl-D-alanine + ADP + phosphate + H(+)</text>
        <dbReference type="Rhea" id="RHEA:28374"/>
        <dbReference type="ChEBI" id="CHEBI:15378"/>
        <dbReference type="ChEBI" id="CHEBI:30616"/>
        <dbReference type="ChEBI" id="CHEBI:43474"/>
        <dbReference type="ChEBI" id="CHEBI:57822"/>
        <dbReference type="ChEBI" id="CHEBI:61386"/>
        <dbReference type="ChEBI" id="CHEBI:83905"/>
        <dbReference type="ChEBI" id="CHEBI:456216"/>
        <dbReference type="EC" id="6.3.2.10"/>
    </reaction>
</comment>
<dbReference type="AlphaFoldDB" id="A0A9D1FP77"/>
<dbReference type="EC" id="6.3.2.10" evidence="10 11"/>
<feature type="domain" description="Mur ligase central" evidence="14">
    <location>
        <begin position="101"/>
        <end position="287"/>
    </location>
</feature>
<accession>A0A9D1FP77</accession>
<dbReference type="InterPro" id="IPR004101">
    <property type="entry name" value="Mur_ligase_C"/>
</dbReference>
<keyword evidence="5 10" id="KW-0067">ATP-binding</keyword>
<dbReference type="GO" id="GO:0005737">
    <property type="term" value="C:cytoplasm"/>
    <property type="evidence" value="ECO:0007669"/>
    <property type="project" value="UniProtKB-SubCell"/>
</dbReference>
<evidence type="ECO:0000256" key="7">
    <source>
        <dbReference type="ARBA" id="ARBA00022984"/>
    </source>
</evidence>
<evidence type="ECO:0000313" key="16">
    <source>
        <dbReference type="Proteomes" id="UP000824002"/>
    </source>
</evidence>
<evidence type="ECO:0000256" key="4">
    <source>
        <dbReference type="ARBA" id="ARBA00022741"/>
    </source>
</evidence>
<keyword evidence="8 10" id="KW-0131">Cell cycle</keyword>
<evidence type="ECO:0000256" key="9">
    <source>
        <dbReference type="ARBA" id="ARBA00023316"/>
    </source>
</evidence>
<dbReference type="InterPro" id="IPR036615">
    <property type="entry name" value="Mur_ligase_C_dom_sf"/>
</dbReference>
<evidence type="ECO:0000256" key="10">
    <source>
        <dbReference type="HAMAP-Rule" id="MF_02019"/>
    </source>
</evidence>
<dbReference type="InterPro" id="IPR000713">
    <property type="entry name" value="Mur_ligase_N"/>
</dbReference>
<sequence>MQLRQIAGAVGAECTADCPITDIVTDTSQVVPGCVFVALKGQRFDGHDFIPQAVKAGASAVISEKPMAAGAPVLVVESTRKALTELARYYRGLFHTFVVGVTGSVGKTSTKDMICAVLQMKGKTLKTLGNLNNDIGLPKTLFRLDSSYKNAVIEMGMSHPGEIAVLARAARPSVGVITNIGVSHIENLGSRENILKAKLEITEGMNSTAPLVLNADDKLLAEVYNQVERDIIYYGINSGTADVQAENILEQDGKTFFDVRFYGKMVSAMVPVLGRHNVYNALAAFSVGLAAGMHPEDIVAGLRSYEPTAMRQDIIPLENGVTVIVDCYNASPDSMKASLSVLSGLSAKRRVAVLGDMLELGDYASKMHRKVGRYAVENHVDALFCFGEHAKEILEGAKSAGHLYGRSFDDKMEMAEYLKLWLKPGDAILYKGSRGMKLEEVIEKVHGIPVTH</sequence>
<dbReference type="InterPro" id="IPR036565">
    <property type="entry name" value="Mur-like_cat_sf"/>
</dbReference>
<comment type="function">
    <text evidence="10 11">Involved in cell wall formation. Catalyzes the final step in the synthesis of UDP-N-acetylmuramoyl-pentapeptide, the precursor of murein.</text>
</comment>
<name>A0A9D1FP77_9FIRM</name>
<dbReference type="Gene3D" id="3.40.1190.10">
    <property type="entry name" value="Mur-like, catalytic domain"/>
    <property type="match status" value="1"/>
</dbReference>
<comment type="caution">
    <text evidence="15">The sequence shown here is derived from an EMBL/GenBank/DDBJ whole genome shotgun (WGS) entry which is preliminary data.</text>
</comment>
<keyword evidence="9 10" id="KW-0961">Cell wall biogenesis/degradation</keyword>
<dbReference type="SUPFAM" id="SSF53623">
    <property type="entry name" value="MurD-like peptide ligases, catalytic domain"/>
    <property type="match status" value="1"/>
</dbReference>
<evidence type="ECO:0000259" key="12">
    <source>
        <dbReference type="Pfam" id="PF01225"/>
    </source>
</evidence>
<evidence type="ECO:0000256" key="8">
    <source>
        <dbReference type="ARBA" id="ARBA00023306"/>
    </source>
</evidence>
<dbReference type="Pfam" id="PF02875">
    <property type="entry name" value="Mur_ligase_C"/>
    <property type="match status" value="1"/>
</dbReference>
<dbReference type="InterPro" id="IPR051046">
    <property type="entry name" value="MurCDEF_CellWall_CoF430Synth"/>
</dbReference>
<keyword evidence="2 10" id="KW-0436">Ligase</keyword>
<feature type="binding site" evidence="10">
    <location>
        <begin position="103"/>
        <end position="109"/>
    </location>
    <ligand>
        <name>ATP</name>
        <dbReference type="ChEBI" id="CHEBI:30616"/>
    </ligand>
</feature>
<comment type="similarity">
    <text evidence="10">Belongs to the MurCDEF family. MurF subfamily.</text>
</comment>
<evidence type="ECO:0000259" key="13">
    <source>
        <dbReference type="Pfam" id="PF02875"/>
    </source>
</evidence>
<dbReference type="SUPFAM" id="SSF63418">
    <property type="entry name" value="MurE/MurF N-terminal domain"/>
    <property type="match status" value="1"/>
</dbReference>
<dbReference type="GO" id="GO:0008360">
    <property type="term" value="P:regulation of cell shape"/>
    <property type="evidence" value="ECO:0007669"/>
    <property type="project" value="UniProtKB-KW"/>
</dbReference>
<keyword evidence="4 10" id="KW-0547">Nucleotide-binding</keyword>
<evidence type="ECO:0000256" key="11">
    <source>
        <dbReference type="RuleBase" id="RU004136"/>
    </source>
</evidence>
<comment type="pathway">
    <text evidence="10 11">Cell wall biogenesis; peptidoglycan biosynthesis.</text>
</comment>
<dbReference type="Gene3D" id="3.90.190.20">
    <property type="entry name" value="Mur ligase, C-terminal domain"/>
    <property type="match status" value="1"/>
</dbReference>
<dbReference type="GO" id="GO:0005524">
    <property type="term" value="F:ATP binding"/>
    <property type="evidence" value="ECO:0007669"/>
    <property type="project" value="UniProtKB-UniRule"/>
</dbReference>
<dbReference type="SUPFAM" id="SSF53244">
    <property type="entry name" value="MurD-like peptide ligases, peptide-binding domain"/>
    <property type="match status" value="1"/>
</dbReference>
<dbReference type="PANTHER" id="PTHR43024">
    <property type="entry name" value="UDP-N-ACETYLMURAMOYL-TRIPEPTIDE--D-ALANYL-D-ALANINE LIGASE"/>
    <property type="match status" value="1"/>
</dbReference>
<dbReference type="NCBIfam" id="TIGR01143">
    <property type="entry name" value="murF"/>
    <property type="match status" value="1"/>
</dbReference>
<dbReference type="InterPro" id="IPR035911">
    <property type="entry name" value="MurE/MurF_N"/>
</dbReference>
<dbReference type="InterPro" id="IPR005863">
    <property type="entry name" value="UDP-N-AcMur_synth"/>
</dbReference>
<dbReference type="GO" id="GO:0009252">
    <property type="term" value="P:peptidoglycan biosynthetic process"/>
    <property type="evidence" value="ECO:0007669"/>
    <property type="project" value="UniProtKB-UniRule"/>
</dbReference>
<evidence type="ECO:0000256" key="1">
    <source>
        <dbReference type="ARBA" id="ARBA00022490"/>
    </source>
</evidence>
<organism evidence="15 16">
    <name type="scientific">Candidatus Merdivicinus excrementipullorum</name>
    <dbReference type="NCBI Taxonomy" id="2840867"/>
    <lineage>
        <taxon>Bacteria</taxon>
        <taxon>Bacillati</taxon>
        <taxon>Bacillota</taxon>
        <taxon>Clostridia</taxon>
        <taxon>Eubacteriales</taxon>
        <taxon>Oscillospiraceae</taxon>
        <taxon>Oscillospiraceae incertae sedis</taxon>
        <taxon>Candidatus Merdivicinus</taxon>
    </lineage>
</organism>
<dbReference type="Gene3D" id="3.40.1390.10">
    <property type="entry name" value="MurE/MurF, N-terminal domain"/>
    <property type="match status" value="1"/>
</dbReference>
<keyword evidence="7 10" id="KW-0573">Peptidoglycan synthesis</keyword>
<comment type="subcellular location">
    <subcellularLocation>
        <location evidence="10 11">Cytoplasm</location>
    </subcellularLocation>
</comment>
<feature type="domain" description="Mur ligase C-terminal" evidence="13">
    <location>
        <begin position="311"/>
        <end position="434"/>
    </location>
</feature>
<keyword evidence="6 10" id="KW-0133">Cell shape</keyword>
<dbReference type="GO" id="GO:0071555">
    <property type="term" value="P:cell wall organization"/>
    <property type="evidence" value="ECO:0007669"/>
    <property type="project" value="UniProtKB-KW"/>
</dbReference>
<proteinExistence type="inferred from homology"/>
<dbReference type="Pfam" id="PF01225">
    <property type="entry name" value="Mur_ligase"/>
    <property type="match status" value="1"/>
</dbReference>
<dbReference type="PANTHER" id="PTHR43024:SF1">
    <property type="entry name" value="UDP-N-ACETYLMURAMOYL-TRIPEPTIDE--D-ALANYL-D-ALANINE LIGASE"/>
    <property type="match status" value="1"/>
</dbReference>
<dbReference type="GO" id="GO:0051301">
    <property type="term" value="P:cell division"/>
    <property type="evidence" value="ECO:0007669"/>
    <property type="project" value="UniProtKB-KW"/>
</dbReference>
<dbReference type="Proteomes" id="UP000824002">
    <property type="component" value="Unassembled WGS sequence"/>
</dbReference>
<protein>
    <recommendedName>
        <fullName evidence="10 11">UDP-N-acetylmuramoyl-tripeptide--D-alanyl-D-alanine ligase</fullName>
        <ecNumber evidence="10 11">6.3.2.10</ecNumber>
    </recommendedName>
    <alternativeName>
        <fullName evidence="10">D-alanyl-D-alanine-adding enzyme</fullName>
    </alternativeName>
</protein>
<evidence type="ECO:0000313" key="15">
    <source>
        <dbReference type="EMBL" id="HIS77329.1"/>
    </source>
</evidence>